<reference evidence="1 2" key="1">
    <citation type="submission" date="2020-03" db="EMBL/GenBank/DDBJ databases">
        <authorList>
            <person name="Bakhshi Ganjeh M."/>
        </authorList>
    </citation>
    <scope>NUCLEOTIDE SEQUENCE [LARGE SCALE GENOMIC DNA]</scope>
    <source>
        <strain evidence="2">Iran 50</strain>
    </source>
</reference>
<protein>
    <submittedName>
        <fullName evidence="1">Uncharacterized protein</fullName>
    </submittedName>
</protein>
<organism evidence="1 2">
    <name type="scientific">Brenneria izadpanahii</name>
    <dbReference type="NCBI Taxonomy" id="2722756"/>
    <lineage>
        <taxon>Bacteria</taxon>
        <taxon>Pseudomonadati</taxon>
        <taxon>Pseudomonadota</taxon>
        <taxon>Gammaproteobacteria</taxon>
        <taxon>Enterobacterales</taxon>
        <taxon>Pectobacteriaceae</taxon>
        <taxon>Brenneria</taxon>
    </lineage>
</organism>
<evidence type="ECO:0000313" key="2">
    <source>
        <dbReference type="Proteomes" id="UP000671960"/>
    </source>
</evidence>
<name>A0ABX7URV9_9GAMM</name>
<dbReference type="Proteomes" id="UP000671960">
    <property type="component" value="Chromosome"/>
</dbReference>
<keyword evidence="2" id="KW-1185">Reference proteome</keyword>
<dbReference type="RefSeq" id="WP_208229583.1">
    <property type="nucleotide sequence ID" value="NZ_CP050854.1"/>
</dbReference>
<gene>
    <name evidence="1" type="ORF">HC231_02535</name>
</gene>
<proteinExistence type="predicted"/>
<accession>A0ABX7URV9</accession>
<evidence type="ECO:0000313" key="1">
    <source>
        <dbReference type="EMBL" id="QTF06935.1"/>
    </source>
</evidence>
<sequence length="103" mass="11624">MITLTASLLKIFNFAKLGDRLINPDGYLRVFDFYLLTQALNSVTRYNASSLNFDWFSSRWSTERLTFIANPLFGAMLLPPHYLKPPIKTGAGRAGAENQRPAL</sequence>
<dbReference type="EMBL" id="CP050854">
    <property type="protein sequence ID" value="QTF06935.1"/>
    <property type="molecule type" value="Genomic_DNA"/>
</dbReference>